<protein>
    <submittedName>
        <fullName evidence="2">Uncharacterized protein</fullName>
    </submittedName>
</protein>
<keyword evidence="3" id="KW-1185">Reference proteome</keyword>
<evidence type="ECO:0000256" key="1">
    <source>
        <dbReference type="SAM" id="MobiDB-lite"/>
    </source>
</evidence>
<accession>A0A9W4UDJ0</accession>
<comment type="caution">
    <text evidence="2">The sequence shown here is derived from an EMBL/GenBank/DDBJ whole genome shotgun (WGS) entry which is preliminary data.</text>
</comment>
<sequence length="222" mass="24475">MGGQNRRAAMRRAWSGQTGRQAQSNVHVRAWALMIGSNGRLRGENVDATWFDGQYCSGWRQQQRKGPTCAAVHEEMWYDRTRPTVAYVEGFDSKVLIVLLSRSILSQYGIISATVHGTIQCRVGHCRRFEQIHVACLPVARHRRTLMASLQPAAADSLSTDMLPTGQLATSLAVAASNLCATDGQGYKNTVGHMCRTSLHKDNCQMSVYLSTTDMCQLSGNP</sequence>
<name>A0A9W4UDJ0_9PLEO</name>
<evidence type="ECO:0000313" key="2">
    <source>
        <dbReference type="EMBL" id="CAI6332331.1"/>
    </source>
</evidence>
<reference evidence="2" key="1">
    <citation type="submission" date="2023-01" db="EMBL/GenBank/DDBJ databases">
        <authorList>
            <person name="Van Ghelder C."/>
            <person name="Rancurel C."/>
        </authorList>
    </citation>
    <scope>NUCLEOTIDE SEQUENCE</scope>
    <source>
        <strain evidence="2">CNCM I-4278</strain>
    </source>
</reference>
<gene>
    <name evidence="2" type="ORF">PDIGIT_LOCUS5360</name>
</gene>
<organism evidence="2 3">
    <name type="scientific">Periconia digitata</name>
    <dbReference type="NCBI Taxonomy" id="1303443"/>
    <lineage>
        <taxon>Eukaryota</taxon>
        <taxon>Fungi</taxon>
        <taxon>Dikarya</taxon>
        <taxon>Ascomycota</taxon>
        <taxon>Pezizomycotina</taxon>
        <taxon>Dothideomycetes</taxon>
        <taxon>Pleosporomycetidae</taxon>
        <taxon>Pleosporales</taxon>
        <taxon>Massarineae</taxon>
        <taxon>Periconiaceae</taxon>
        <taxon>Periconia</taxon>
    </lineage>
</organism>
<evidence type="ECO:0000313" key="3">
    <source>
        <dbReference type="Proteomes" id="UP001152607"/>
    </source>
</evidence>
<dbReference type="EMBL" id="CAOQHR010000003">
    <property type="protein sequence ID" value="CAI6332331.1"/>
    <property type="molecule type" value="Genomic_DNA"/>
</dbReference>
<dbReference type="AlphaFoldDB" id="A0A9W4UDJ0"/>
<proteinExistence type="predicted"/>
<dbReference type="Proteomes" id="UP001152607">
    <property type="component" value="Unassembled WGS sequence"/>
</dbReference>
<feature type="region of interest" description="Disordered" evidence="1">
    <location>
        <begin position="1"/>
        <end position="21"/>
    </location>
</feature>